<protein>
    <submittedName>
        <fullName evidence="2">TIGR02217 family protein</fullName>
    </submittedName>
</protein>
<evidence type="ECO:0000259" key="1">
    <source>
        <dbReference type="Pfam" id="PF09343"/>
    </source>
</evidence>
<dbReference type="RefSeq" id="WP_201654150.1">
    <property type="nucleotide sequence ID" value="NZ_JAEQNC010000002.1"/>
</dbReference>
<accession>A0A937CNE0</accession>
<sequence length="212" mass="23300">MTSFHEVQFPLRLALGTSGGPSRRTDIVSLSNGRESRNRRWKDARRHYDVGSGLRSVVDLYEVQAFFEARAGQLYGFRFTDPVDFKSCGPQQQISAADQHLGTGNGERRIFQLRKTYQDAGGATERVIAKPVAETVVMEVGDVVSGIDDFAVDPSTGLVTFSVAATPPDGAVIRAGFHFDVPVRFDIDRIEIDLNAFDAGRIPSIPLIEIMP</sequence>
<proteinExistence type="predicted"/>
<dbReference type="NCBIfam" id="TIGR02217">
    <property type="entry name" value="chp_TIGR02217"/>
    <property type="match status" value="1"/>
</dbReference>
<evidence type="ECO:0000313" key="3">
    <source>
        <dbReference type="Proteomes" id="UP000633219"/>
    </source>
</evidence>
<feature type="domain" description="DUF2460" evidence="1">
    <location>
        <begin position="5"/>
        <end position="210"/>
    </location>
</feature>
<comment type="caution">
    <text evidence="2">The sequence shown here is derived from an EMBL/GenBank/DDBJ whole genome shotgun (WGS) entry which is preliminary data.</text>
</comment>
<evidence type="ECO:0000313" key="2">
    <source>
        <dbReference type="EMBL" id="MBL0371078.1"/>
    </source>
</evidence>
<name>A0A937CNE0_9HYPH</name>
<dbReference type="AlphaFoldDB" id="A0A937CNE0"/>
<dbReference type="EMBL" id="JAEQNC010000002">
    <property type="protein sequence ID" value="MBL0371078.1"/>
    <property type="molecule type" value="Genomic_DNA"/>
</dbReference>
<dbReference type="Pfam" id="PF09343">
    <property type="entry name" value="DUF2460"/>
    <property type="match status" value="1"/>
</dbReference>
<reference evidence="2" key="1">
    <citation type="submission" date="2021-01" db="EMBL/GenBank/DDBJ databases">
        <title>Rhizobium sp. strain KVB221 16S ribosomal RNA gene Genome sequencing and assembly.</title>
        <authorList>
            <person name="Kang M."/>
        </authorList>
    </citation>
    <scope>NUCLEOTIDE SEQUENCE</scope>
    <source>
        <strain evidence="2">KVB221</strain>
    </source>
</reference>
<dbReference type="InterPro" id="IPR011740">
    <property type="entry name" value="DUF2460"/>
</dbReference>
<keyword evidence="3" id="KW-1185">Reference proteome</keyword>
<gene>
    <name evidence="2" type="ORF">JJB09_03470</name>
</gene>
<dbReference type="Proteomes" id="UP000633219">
    <property type="component" value="Unassembled WGS sequence"/>
</dbReference>
<organism evidence="2 3">
    <name type="scientific">Rhizobium setariae</name>
    <dbReference type="NCBI Taxonomy" id="2801340"/>
    <lineage>
        <taxon>Bacteria</taxon>
        <taxon>Pseudomonadati</taxon>
        <taxon>Pseudomonadota</taxon>
        <taxon>Alphaproteobacteria</taxon>
        <taxon>Hyphomicrobiales</taxon>
        <taxon>Rhizobiaceae</taxon>
        <taxon>Rhizobium/Agrobacterium group</taxon>
        <taxon>Rhizobium</taxon>
    </lineage>
</organism>